<dbReference type="EMBL" id="JASBWV010000025">
    <property type="protein sequence ID" value="KAJ9119367.1"/>
    <property type="molecule type" value="Genomic_DNA"/>
</dbReference>
<evidence type="ECO:0000313" key="2">
    <source>
        <dbReference type="Proteomes" id="UP001234202"/>
    </source>
</evidence>
<reference evidence="1" key="1">
    <citation type="submission" date="2023-04" db="EMBL/GenBank/DDBJ databases">
        <title>Draft Genome sequencing of Naganishia species isolated from polar environments using Oxford Nanopore Technology.</title>
        <authorList>
            <person name="Leo P."/>
            <person name="Venkateswaran K."/>
        </authorList>
    </citation>
    <scope>NUCLEOTIDE SEQUENCE</scope>
    <source>
        <strain evidence="1">DBVPG 5303</strain>
    </source>
</reference>
<gene>
    <name evidence="1" type="ORF">QFC24_005838</name>
</gene>
<dbReference type="Proteomes" id="UP001234202">
    <property type="component" value="Unassembled WGS sequence"/>
</dbReference>
<proteinExistence type="predicted"/>
<protein>
    <submittedName>
        <fullName evidence="1">Uncharacterized protein</fullName>
    </submittedName>
</protein>
<keyword evidence="2" id="KW-1185">Reference proteome</keyword>
<sequence>MLENDKEQAEDFIAESEEEVLARQDRNDQLEQRNAELEGRIVQLQEANERLKEDVETLVAERPEAGLIVNGPPIVPLELIVLVAECLASSSSFGTLASVTSMGKMVRKELSSVLYETGDFGENAERLLEEGSATFEDLFRSREEDQMSKGASIATAAVFDRCICCFSDTPSFPHIAVVTSCSLKDSFRTLSP</sequence>
<accession>A0ACC2X7X8</accession>
<comment type="caution">
    <text evidence="1">The sequence shown here is derived from an EMBL/GenBank/DDBJ whole genome shotgun (WGS) entry which is preliminary data.</text>
</comment>
<organism evidence="1 2">
    <name type="scientific">Naganishia onofrii</name>
    <dbReference type="NCBI Taxonomy" id="1851511"/>
    <lineage>
        <taxon>Eukaryota</taxon>
        <taxon>Fungi</taxon>
        <taxon>Dikarya</taxon>
        <taxon>Basidiomycota</taxon>
        <taxon>Agaricomycotina</taxon>
        <taxon>Tremellomycetes</taxon>
        <taxon>Filobasidiales</taxon>
        <taxon>Filobasidiaceae</taxon>
        <taxon>Naganishia</taxon>
    </lineage>
</organism>
<evidence type="ECO:0000313" key="1">
    <source>
        <dbReference type="EMBL" id="KAJ9119367.1"/>
    </source>
</evidence>
<name>A0ACC2X7X8_9TREE</name>